<reference evidence="2 3" key="1">
    <citation type="journal article" date="2019" name="PLoS Negl. Trop. Dis.">
        <title>Whole genome sequencing of Entamoeba nuttalli reveals mammalian host-related molecular signatures and a novel octapeptide-repeat surface protein.</title>
        <authorList>
            <person name="Tanaka M."/>
            <person name="Makiuchi T."/>
            <person name="Komiyama T."/>
            <person name="Shiina T."/>
            <person name="Osaki K."/>
            <person name="Tachibana H."/>
        </authorList>
    </citation>
    <scope>NUCLEOTIDE SEQUENCE [LARGE SCALE GENOMIC DNA]</scope>
    <source>
        <strain evidence="2 3">P19-061405</strain>
    </source>
</reference>
<comment type="caution">
    <text evidence="2">The sequence shown here is derived from an EMBL/GenBank/DDBJ whole genome shotgun (WGS) entry which is preliminary data.</text>
</comment>
<dbReference type="Proteomes" id="UP001628156">
    <property type="component" value="Unassembled WGS sequence"/>
</dbReference>
<sequence length="296" mass="34671">MRRENEENLHLIKMNNSFKEVVKQMHLNNVQTLNVEITKNLDLLVPLLQSLEKEKQRYLEDIGSLAGFKVPQVPEEIKKWVKMMKEIKNTKEEQKQQKQHHKKEVKGSLAQRKQITTQKEVETSSKTSTKPKKLLINDNKEKIQHIWNGIFKEQERKTSHHRINQKDLLKQTTPNIHKTESPQKGLSEKLHRIKEQIEYRDSEEDSSEFEIIDRQSLPSAKVKCSQHQKLNEQKLQPQIIFHEKQKPVSSLTEEKVIHSREGTLLDDEVVVPTFPSQPIQLSQSTSMLNRGFESGQ</sequence>
<evidence type="ECO:0000256" key="1">
    <source>
        <dbReference type="SAM" id="MobiDB-lite"/>
    </source>
</evidence>
<gene>
    <name evidence="2" type="ORF">ENUP19_0099G0032</name>
</gene>
<feature type="region of interest" description="Disordered" evidence="1">
    <location>
        <begin position="91"/>
        <end position="132"/>
    </location>
</feature>
<protein>
    <submittedName>
        <fullName evidence="2">Uncharacterized protein</fullName>
    </submittedName>
</protein>
<keyword evidence="3" id="KW-1185">Reference proteome</keyword>
<accession>A0ABQ0DHA4</accession>
<dbReference type="EMBL" id="BAAFRS010000099">
    <property type="protein sequence ID" value="GAB1222238.1"/>
    <property type="molecule type" value="Genomic_DNA"/>
</dbReference>
<evidence type="ECO:0000313" key="2">
    <source>
        <dbReference type="EMBL" id="GAB1222238.1"/>
    </source>
</evidence>
<name>A0ABQ0DHA4_9EUKA</name>
<evidence type="ECO:0000313" key="3">
    <source>
        <dbReference type="Proteomes" id="UP001628156"/>
    </source>
</evidence>
<organism evidence="2 3">
    <name type="scientific">Entamoeba nuttalli</name>
    <dbReference type="NCBI Taxonomy" id="412467"/>
    <lineage>
        <taxon>Eukaryota</taxon>
        <taxon>Amoebozoa</taxon>
        <taxon>Evosea</taxon>
        <taxon>Archamoebae</taxon>
        <taxon>Mastigamoebida</taxon>
        <taxon>Entamoebidae</taxon>
        <taxon>Entamoeba</taxon>
    </lineage>
</organism>
<proteinExistence type="predicted"/>